<evidence type="ECO:0000313" key="3">
    <source>
        <dbReference type="Proteomes" id="UP000178240"/>
    </source>
</evidence>
<organism evidence="2 3">
    <name type="scientific">Candidatus Buchananbacteria bacterium RIFCSPHIGHO2_01_FULL_44_11</name>
    <dbReference type="NCBI Taxonomy" id="1797535"/>
    <lineage>
        <taxon>Bacteria</taxon>
        <taxon>Candidatus Buchananiibacteriota</taxon>
    </lineage>
</organism>
<accession>A0A1G1Y438</accession>
<dbReference type="Proteomes" id="UP000178240">
    <property type="component" value="Unassembled WGS sequence"/>
</dbReference>
<name>A0A1G1Y438_9BACT</name>
<keyword evidence="1" id="KW-0175">Coiled coil</keyword>
<sequence length="406" mass="44823">MNHWSKTTLLLFAGLALVLTGCSNKGYGQATKFSYPDIKDDFCGVQINFQYCKCAFHNEFCDAIGLKKGAANDYVQSEFDKWLSLQLASFGDNCVAQGGIFKKDKCQYCDEGYLAKDGNCVSAADESQATEEEFVPDGPLTADCKIKPDEFDQDWKKYSDIDEVIPFEERSYEAKQTLTTYETMVAKMVEAFSLERDIEIENQMQAELQEYKAALVQNIKTNLLKAFWRLSWVTYTTVQSGQGLGESYSQLLTTGAAAETIGAGLKVVQGIIPGDSSLAIDTSEVSGKVKSVGVNVALEAVDSLGDPVKIATELIKSAANAPLPSADITQEEIDILKTQHINNGVIDKIIAESQADNNKRQAKLATLEQEINQLQTEVNSWENQEKERVKVSLETSCQQLKNRSID</sequence>
<dbReference type="STRING" id="1797535.A2744_01835"/>
<feature type="coiled-coil region" evidence="1">
    <location>
        <begin position="350"/>
        <end position="403"/>
    </location>
</feature>
<gene>
    <name evidence="2" type="ORF">A2744_01835</name>
</gene>
<dbReference type="PROSITE" id="PS51257">
    <property type="entry name" value="PROKAR_LIPOPROTEIN"/>
    <property type="match status" value="1"/>
</dbReference>
<reference evidence="2 3" key="1">
    <citation type="journal article" date="2016" name="Nat. Commun.">
        <title>Thousands of microbial genomes shed light on interconnected biogeochemical processes in an aquifer system.</title>
        <authorList>
            <person name="Anantharaman K."/>
            <person name="Brown C.T."/>
            <person name="Hug L.A."/>
            <person name="Sharon I."/>
            <person name="Castelle C.J."/>
            <person name="Probst A.J."/>
            <person name="Thomas B.C."/>
            <person name="Singh A."/>
            <person name="Wilkins M.J."/>
            <person name="Karaoz U."/>
            <person name="Brodie E.L."/>
            <person name="Williams K.H."/>
            <person name="Hubbard S.S."/>
            <person name="Banfield J.F."/>
        </authorList>
    </citation>
    <scope>NUCLEOTIDE SEQUENCE [LARGE SCALE GENOMIC DNA]</scope>
</reference>
<dbReference type="AlphaFoldDB" id="A0A1G1Y438"/>
<evidence type="ECO:0000256" key="1">
    <source>
        <dbReference type="SAM" id="Coils"/>
    </source>
</evidence>
<protein>
    <submittedName>
        <fullName evidence="2">Uncharacterized protein</fullName>
    </submittedName>
</protein>
<evidence type="ECO:0000313" key="2">
    <source>
        <dbReference type="EMBL" id="OGY46337.1"/>
    </source>
</evidence>
<dbReference type="EMBL" id="MHIE01000005">
    <property type="protein sequence ID" value="OGY46337.1"/>
    <property type="molecule type" value="Genomic_DNA"/>
</dbReference>
<comment type="caution">
    <text evidence="2">The sequence shown here is derived from an EMBL/GenBank/DDBJ whole genome shotgun (WGS) entry which is preliminary data.</text>
</comment>
<proteinExistence type="predicted"/>